<comment type="caution">
    <text evidence="2">The sequence shown here is derived from an EMBL/GenBank/DDBJ whole genome shotgun (WGS) entry which is preliminary data.</text>
</comment>
<organism evidence="2 3">
    <name type="scientific">Neoaquamicrobium sediminum</name>
    <dbReference type="NCBI Taxonomy" id="1849104"/>
    <lineage>
        <taxon>Bacteria</taxon>
        <taxon>Pseudomonadati</taxon>
        <taxon>Pseudomonadota</taxon>
        <taxon>Alphaproteobacteria</taxon>
        <taxon>Hyphomicrobiales</taxon>
        <taxon>Phyllobacteriaceae</taxon>
        <taxon>Neoaquamicrobium</taxon>
    </lineage>
</organism>
<protein>
    <submittedName>
        <fullName evidence="2">Uncharacterized protein</fullName>
    </submittedName>
</protein>
<keyword evidence="1" id="KW-0732">Signal</keyword>
<dbReference type="RefSeq" id="WP_173192575.1">
    <property type="nucleotide sequence ID" value="NZ_JABETK010000002.1"/>
</dbReference>
<evidence type="ECO:0000256" key="1">
    <source>
        <dbReference type="SAM" id="SignalP"/>
    </source>
</evidence>
<dbReference type="Proteomes" id="UP001559025">
    <property type="component" value="Unassembled WGS sequence"/>
</dbReference>
<feature type="signal peptide" evidence="1">
    <location>
        <begin position="1"/>
        <end position="26"/>
    </location>
</feature>
<name>A0ABV3WX53_9HYPH</name>
<evidence type="ECO:0000313" key="2">
    <source>
        <dbReference type="EMBL" id="MEX4009240.1"/>
    </source>
</evidence>
<sequence>MKAISVRRASALMLAGVVVLSGPVAAIAESLAGSAGQVRHRPRFMDSEGVCQDVYKAYVEASGHSAYAQTHLSFNVEAFFCGHSFNAPSQKVAEERALENCNAAFKYYKLSSAGRCTIYASK</sequence>
<dbReference type="EMBL" id="JAZHFV010000006">
    <property type="protein sequence ID" value="MEX4009240.1"/>
    <property type="molecule type" value="Genomic_DNA"/>
</dbReference>
<feature type="chain" id="PRO_5046278606" evidence="1">
    <location>
        <begin position="27"/>
        <end position="122"/>
    </location>
</feature>
<reference evidence="2 3" key="1">
    <citation type="submission" date="2024-01" db="EMBL/GenBank/DDBJ databases">
        <title>New evidence supports the origin of RcGTA from prophage.</title>
        <authorList>
            <person name="Xu Y."/>
            <person name="Liu B."/>
            <person name="Chen F."/>
        </authorList>
    </citation>
    <scope>NUCLEOTIDE SEQUENCE [LARGE SCALE GENOMIC DNA]</scope>
    <source>
        <strain evidence="2 3">CBW1107-2</strain>
    </source>
</reference>
<gene>
    <name evidence="2" type="ORF">V1479_18155</name>
</gene>
<evidence type="ECO:0000313" key="3">
    <source>
        <dbReference type="Proteomes" id="UP001559025"/>
    </source>
</evidence>
<proteinExistence type="predicted"/>
<accession>A0ABV3WX53</accession>
<keyword evidence="3" id="KW-1185">Reference proteome</keyword>